<sequence length="180" mass="20872">MEEPNINDLPEELILKIFSFLRMFKETKLVSDVMFDDDEKSYDQRFVTFMTSVYGYLLFNNAQVLERLHLKLSRNYSASDIKFLVQITVNRSVRKLRIQLFGKTLELPSFLSTCKTLKSLILHEVRIKVRLPFCITPLTNSTLIQLESTLQRSPMDFPLTDGLHIQHLSLTAPSSSRALE</sequence>
<evidence type="ECO:0008006" key="3">
    <source>
        <dbReference type="Google" id="ProtNLM"/>
    </source>
</evidence>
<dbReference type="EMBL" id="KI517464">
    <property type="protein sequence ID" value="ESQ42761.1"/>
    <property type="molecule type" value="Genomic_DNA"/>
</dbReference>
<dbReference type="Proteomes" id="UP000030689">
    <property type="component" value="Unassembled WGS sequence"/>
</dbReference>
<dbReference type="KEGG" id="eus:EUTSA_v10015778mg"/>
<dbReference type="OMA" id="EEPNIND"/>
<evidence type="ECO:0000313" key="2">
    <source>
        <dbReference type="Proteomes" id="UP000030689"/>
    </source>
</evidence>
<keyword evidence="2" id="KW-1185">Reference proteome</keyword>
<dbReference type="AlphaFoldDB" id="V4NAC1"/>
<evidence type="ECO:0000313" key="1">
    <source>
        <dbReference type="EMBL" id="ESQ42761.1"/>
    </source>
</evidence>
<dbReference type="Gramene" id="ESQ42761">
    <property type="protein sequence ID" value="ESQ42761"/>
    <property type="gene ID" value="EUTSA_v10015778mg"/>
</dbReference>
<protein>
    <recommendedName>
        <fullName evidence="3">F-box domain-containing protein</fullName>
    </recommendedName>
</protein>
<gene>
    <name evidence="1" type="ORF">EUTSA_v10015778mg</name>
</gene>
<reference evidence="1 2" key="1">
    <citation type="journal article" date="2013" name="Front. Plant Sci.">
        <title>The Reference Genome of the Halophytic Plant Eutrema salsugineum.</title>
        <authorList>
            <person name="Yang R."/>
            <person name="Jarvis D.E."/>
            <person name="Chen H."/>
            <person name="Beilstein M.A."/>
            <person name="Grimwood J."/>
            <person name="Jenkins J."/>
            <person name="Shu S."/>
            <person name="Prochnik S."/>
            <person name="Xin M."/>
            <person name="Ma C."/>
            <person name="Schmutz J."/>
            <person name="Wing R.A."/>
            <person name="Mitchell-Olds T."/>
            <person name="Schumaker K.S."/>
            <person name="Wang X."/>
        </authorList>
    </citation>
    <scope>NUCLEOTIDE SEQUENCE [LARGE SCALE GENOMIC DNA]</scope>
</reference>
<dbReference type="SUPFAM" id="SSF52047">
    <property type="entry name" value="RNI-like"/>
    <property type="match status" value="1"/>
</dbReference>
<name>V4NAC1_EUTSA</name>
<accession>V4NAC1</accession>
<proteinExistence type="predicted"/>
<organism evidence="1 2">
    <name type="scientific">Eutrema salsugineum</name>
    <name type="common">Saltwater cress</name>
    <name type="synonym">Sisymbrium salsugineum</name>
    <dbReference type="NCBI Taxonomy" id="72664"/>
    <lineage>
        <taxon>Eukaryota</taxon>
        <taxon>Viridiplantae</taxon>
        <taxon>Streptophyta</taxon>
        <taxon>Embryophyta</taxon>
        <taxon>Tracheophyta</taxon>
        <taxon>Spermatophyta</taxon>
        <taxon>Magnoliopsida</taxon>
        <taxon>eudicotyledons</taxon>
        <taxon>Gunneridae</taxon>
        <taxon>Pentapetalae</taxon>
        <taxon>rosids</taxon>
        <taxon>malvids</taxon>
        <taxon>Brassicales</taxon>
        <taxon>Brassicaceae</taxon>
        <taxon>Eutremeae</taxon>
        <taxon>Eutrema</taxon>
    </lineage>
</organism>